<gene>
    <name evidence="1" type="ORF">EGYM00392_LOCUS29411</name>
</gene>
<organism evidence="1">
    <name type="scientific">Eutreptiella gymnastica</name>
    <dbReference type="NCBI Taxonomy" id="73025"/>
    <lineage>
        <taxon>Eukaryota</taxon>
        <taxon>Discoba</taxon>
        <taxon>Euglenozoa</taxon>
        <taxon>Euglenida</taxon>
        <taxon>Spirocuta</taxon>
        <taxon>Euglenophyceae</taxon>
        <taxon>Eutreptiales</taxon>
        <taxon>Eutreptiaceae</taxon>
        <taxon>Eutreptiella</taxon>
    </lineage>
</organism>
<reference evidence="1" key="1">
    <citation type="submission" date="2021-01" db="EMBL/GenBank/DDBJ databases">
        <authorList>
            <person name="Corre E."/>
            <person name="Pelletier E."/>
            <person name="Niang G."/>
            <person name="Scheremetjew M."/>
            <person name="Finn R."/>
            <person name="Kale V."/>
            <person name="Holt S."/>
            <person name="Cochrane G."/>
            <person name="Meng A."/>
            <person name="Brown T."/>
            <person name="Cohen L."/>
        </authorList>
    </citation>
    <scope>NUCLEOTIDE SEQUENCE</scope>
    <source>
        <strain evidence="1">NIES-381</strain>
    </source>
</reference>
<sequence length="106" mass="11503">MAGNSITNGKISSETCHDEILSLCAGHMSRCVAKFALQLRSQLSILKSISTQLCFIIAMQQAYLGCLPCKRGDLNGDFNLVTGPRSENLQCYKRGVTGSTLIHARP</sequence>
<evidence type="ECO:0000313" key="1">
    <source>
        <dbReference type="EMBL" id="CAD9018301.1"/>
    </source>
</evidence>
<protein>
    <submittedName>
        <fullName evidence="1">Uncharacterized protein</fullName>
    </submittedName>
</protein>
<name>A0A7S1IP89_9EUGL</name>
<dbReference type="EMBL" id="HBGA01078841">
    <property type="protein sequence ID" value="CAD9018301.1"/>
    <property type="molecule type" value="Transcribed_RNA"/>
</dbReference>
<proteinExistence type="predicted"/>
<accession>A0A7S1IP89</accession>
<dbReference type="AlphaFoldDB" id="A0A7S1IP89"/>